<dbReference type="EMBL" id="RRYP01020986">
    <property type="protein sequence ID" value="TNV72785.1"/>
    <property type="molecule type" value="Genomic_DNA"/>
</dbReference>
<reference evidence="1" key="1">
    <citation type="submission" date="2019-06" db="EMBL/GenBank/DDBJ databases">
        <authorList>
            <person name="Zheng W."/>
        </authorList>
    </citation>
    <scope>NUCLEOTIDE SEQUENCE</scope>
    <source>
        <strain evidence="1">QDHG01</strain>
    </source>
</reference>
<comment type="caution">
    <text evidence="1">The sequence shown here is derived from an EMBL/GenBank/DDBJ whole genome shotgun (WGS) entry which is preliminary data.</text>
</comment>
<sequence>MGLQGRLEIGWFLKERYPLTGVFPQAYSSYLILFHCVLSLPPQEPPVLIDPCLPHLVLLYLPALPIHYLIQQHRLVLEPAYLPLQIGHLIIPKQCPRCVLCLLLKPGQLLLVLVHVRLVGFQEVTVVRGDYKLVVIVEFANVFVQFISGFMQGLRIVEEASDEGRLLGLQGLLGRE</sequence>
<proteinExistence type="predicted"/>
<gene>
    <name evidence="1" type="ORF">FGO68_gene8928</name>
</gene>
<name>A0A8J8SW29_HALGN</name>
<evidence type="ECO:0000313" key="1">
    <source>
        <dbReference type="EMBL" id="TNV72785.1"/>
    </source>
</evidence>
<evidence type="ECO:0000313" key="2">
    <source>
        <dbReference type="Proteomes" id="UP000785679"/>
    </source>
</evidence>
<keyword evidence="2" id="KW-1185">Reference proteome</keyword>
<organism evidence="1 2">
    <name type="scientific">Halteria grandinella</name>
    <dbReference type="NCBI Taxonomy" id="5974"/>
    <lineage>
        <taxon>Eukaryota</taxon>
        <taxon>Sar</taxon>
        <taxon>Alveolata</taxon>
        <taxon>Ciliophora</taxon>
        <taxon>Intramacronucleata</taxon>
        <taxon>Spirotrichea</taxon>
        <taxon>Stichotrichia</taxon>
        <taxon>Sporadotrichida</taxon>
        <taxon>Halteriidae</taxon>
        <taxon>Halteria</taxon>
    </lineage>
</organism>
<dbReference type="Proteomes" id="UP000785679">
    <property type="component" value="Unassembled WGS sequence"/>
</dbReference>
<dbReference type="AlphaFoldDB" id="A0A8J8SW29"/>
<accession>A0A8J8SW29</accession>
<protein>
    <submittedName>
        <fullName evidence="1">Uncharacterized protein</fullName>
    </submittedName>
</protein>